<dbReference type="OMA" id="GMMDDFD"/>
<feature type="compositionally biased region" description="Low complexity" evidence="1">
    <location>
        <begin position="67"/>
        <end position="79"/>
    </location>
</feature>
<dbReference type="AlphaFoldDB" id="N1PDA3"/>
<reference evidence="3" key="1">
    <citation type="journal article" date="2012" name="PLoS Genet.">
        <title>The genomes of the fungal plant pathogens Cladosporium fulvum and Dothistroma septosporum reveal adaptation to different hosts and lifestyles but also signatures of common ancestry.</title>
        <authorList>
            <person name="de Wit P.J.G.M."/>
            <person name="van der Burgt A."/>
            <person name="Oekmen B."/>
            <person name="Stergiopoulos I."/>
            <person name="Abd-Elsalam K.A."/>
            <person name="Aerts A.L."/>
            <person name="Bahkali A.H."/>
            <person name="Beenen H.G."/>
            <person name="Chettri P."/>
            <person name="Cox M.P."/>
            <person name="Datema E."/>
            <person name="de Vries R.P."/>
            <person name="Dhillon B."/>
            <person name="Ganley A.R."/>
            <person name="Griffiths S.A."/>
            <person name="Guo Y."/>
            <person name="Hamelin R.C."/>
            <person name="Henrissat B."/>
            <person name="Kabir M.S."/>
            <person name="Jashni M.K."/>
            <person name="Kema G."/>
            <person name="Klaubauf S."/>
            <person name="Lapidus A."/>
            <person name="Levasseur A."/>
            <person name="Lindquist E."/>
            <person name="Mehrabi R."/>
            <person name="Ohm R.A."/>
            <person name="Owen T.J."/>
            <person name="Salamov A."/>
            <person name="Schwelm A."/>
            <person name="Schijlen E."/>
            <person name="Sun H."/>
            <person name="van den Burg H.A."/>
            <person name="van Ham R.C.H.J."/>
            <person name="Zhang S."/>
            <person name="Goodwin S.B."/>
            <person name="Grigoriev I.V."/>
            <person name="Collemare J."/>
            <person name="Bradshaw R.E."/>
        </authorList>
    </citation>
    <scope>NUCLEOTIDE SEQUENCE [LARGE SCALE GENOMIC DNA]</scope>
    <source>
        <strain evidence="3">NZE10 / CBS 128990</strain>
    </source>
</reference>
<proteinExistence type="predicted"/>
<feature type="compositionally biased region" description="Polar residues" evidence="1">
    <location>
        <begin position="1"/>
        <end position="13"/>
    </location>
</feature>
<feature type="region of interest" description="Disordered" evidence="1">
    <location>
        <begin position="1"/>
        <end position="107"/>
    </location>
</feature>
<feature type="compositionally biased region" description="Polar residues" evidence="1">
    <location>
        <begin position="34"/>
        <end position="51"/>
    </location>
</feature>
<protein>
    <submittedName>
        <fullName evidence="2">Uncharacterized protein</fullName>
    </submittedName>
</protein>
<keyword evidence="3" id="KW-1185">Reference proteome</keyword>
<sequence>MNSTPSHGLSLSGAQARAISVQRSEQRLKALSMDQESPQTRQVMSSRSYGTQYLPAHDASLSTAQQSDASSMSPVSNSSPTQASPSAGIQPLATGRRRSKKAKSDRGMQRMLEVAAANEAAVQRLVSMLDDFDRRLRVLEQREPQTESEVYESILSGRYRLPSCA</sequence>
<name>N1PDA3_DOTSN</name>
<accession>N1PDA3</accession>
<evidence type="ECO:0000313" key="3">
    <source>
        <dbReference type="Proteomes" id="UP000016933"/>
    </source>
</evidence>
<dbReference type="HOGENOM" id="CLU_1610711_0_0_1"/>
<evidence type="ECO:0000256" key="1">
    <source>
        <dbReference type="SAM" id="MobiDB-lite"/>
    </source>
</evidence>
<dbReference type="Proteomes" id="UP000016933">
    <property type="component" value="Unassembled WGS sequence"/>
</dbReference>
<dbReference type="EMBL" id="KB446544">
    <property type="protein sequence ID" value="EME40327.1"/>
    <property type="molecule type" value="Genomic_DNA"/>
</dbReference>
<organism evidence="2 3">
    <name type="scientific">Dothistroma septosporum (strain NZE10 / CBS 128990)</name>
    <name type="common">Red band needle blight fungus</name>
    <name type="synonym">Mycosphaerella pini</name>
    <dbReference type="NCBI Taxonomy" id="675120"/>
    <lineage>
        <taxon>Eukaryota</taxon>
        <taxon>Fungi</taxon>
        <taxon>Dikarya</taxon>
        <taxon>Ascomycota</taxon>
        <taxon>Pezizomycotina</taxon>
        <taxon>Dothideomycetes</taxon>
        <taxon>Dothideomycetidae</taxon>
        <taxon>Mycosphaerellales</taxon>
        <taxon>Mycosphaerellaceae</taxon>
        <taxon>Dothistroma</taxon>
    </lineage>
</organism>
<evidence type="ECO:0000313" key="2">
    <source>
        <dbReference type="EMBL" id="EME40327.1"/>
    </source>
</evidence>
<gene>
    <name evidence="2" type="ORF">DOTSEDRAFT_28221</name>
</gene>
<reference evidence="2 3" key="2">
    <citation type="journal article" date="2012" name="PLoS Pathog.">
        <title>Diverse lifestyles and strategies of plant pathogenesis encoded in the genomes of eighteen Dothideomycetes fungi.</title>
        <authorList>
            <person name="Ohm R.A."/>
            <person name="Feau N."/>
            <person name="Henrissat B."/>
            <person name="Schoch C.L."/>
            <person name="Horwitz B.A."/>
            <person name="Barry K.W."/>
            <person name="Condon B.J."/>
            <person name="Copeland A.C."/>
            <person name="Dhillon B."/>
            <person name="Glaser F."/>
            <person name="Hesse C.N."/>
            <person name="Kosti I."/>
            <person name="LaButti K."/>
            <person name="Lindquist E.A."/>
            <person name="Lucas S."/>
            <person name="Salamov A.A."/>
            <person name="Bradshaw R.E."/>
            <person name="Ciuffetti L."/>
            <person name="Hamelin R.C."/>
            <person name="Kema G.H.J."/>
            <person name="Lawrence C."/>
            <person name="Scott J.A."/>
            <person name="Spatafora J.W."/>
            <person name="Turgeon B.G."/>
            <person name="de Wit P.J.G.M."/>
            <person name="Zhong S."/>
            <person name="Goodwin S.B."/>
            <person name="Grigoriev I.V."/>
        </authorList>
    </citation>
    <scope>NUCLEOTIDE SEQUENCE [LARGE SCALE GENOMIC DNA]</scope>
    <source>
        <strain evidence="3">NZE10 / CBS 128990</strain>
    </source>
</reference>